<protein>
    <submittedName>
        <fullName evidence="1">Uncharacterized protein</fullName>
    </submittedName>
</protein>
<gene>
    <name evidence="1" type="ORF">EYF80_023890</name>
</gene>
<comment type="caution">
    <text evidence="1">The sequence shown here is derived from an EMBL/GenBank/DDBJ whole genome shotgun (WGS) entry which is preliminary data.</text>
</comment>
<dbReference type="EMBL" id="SRLO01000228">
    <property type="protein sequence ID" value="TNN65890.1"/>
    <property type="molecule type" value="Genomic_DNA"/>
</dbReference>
<accession>A0A4Z2HJX0</accession>
<dbReference type="AlphaFoldDB" id="A0A4Z2HJX0"/>
<evidence type="ECO:0000313" key="2">
    <source>
        <dbReference type="Proteomes" id="UP000314294"/>
    </source>
</evidence>
<reference evidence="1 2" key="1">
    <citation type="submission" date="2019-03" db="EMBL/GenBank/DDBJ databases">
        <title>First draft genome of Liparis tanakae, snailfish: a comprehensive survey of snailfish specific genes.</title>
        <authorList>
            <person name="Kim W."/>
            <person name="Song I."/>
            <person name="Jeong J.-H."/>
            <person name="Kim D."/>
            <person name="Kim S."/>
            <person name="Ryu S."/>
            <person name="Song J.Y."/>
            <person name="Lee S.K."/>
        </authorList>
    </citation>
    <scope>NUCLEOTIDE SEQUENCE [LARGE SCALE GENOMIC DNA]</scope>
    <source>
        <tissue evidence="1">Muscle</tissue>
    </source>
</reference>
<organism evidence="1 2">
    <name type="scientific">Liparis tanakae</name>
    <name type="common">Tanaka's snailfish</name>
    <dbReference type="NCBI Taxonomy" id="230148"/>
    <lineage>
        <taxon>Eukaryota</taxon>
        <taxon>Metazoa</taxon>
        <taxon>Chordata</taxon>
        <taxon>Craniata</taxon>
        <taxon>Vertebrata</taxon>
        <taxon>Euteleostomi</taxon>
        <taxon>Actinopterygii</taxon>
        <taxon>Neopterygii</taxon>
        <taxon>Teleostei</taxon>
        <taxon>Neoteleostei</taxon>
        <taxon>Acanthomorphata</taxon>
        <taxon>Eupercaria</taxon>
        <taxon>Perciformes</taxon>
        <taxon>Cottioidei</taxon>
        <taxon>Cottales</taxon>
        <taxon>Liparidae</taxon>
        <taxon>Liparis</taxon>
    </lineage>
</organism>
<proteinExistence type="predicted"/>
<evidence type="ECO:0000313" key="1">
    <source>
        <dbReference type="EMBL" id="TNN65890.1"/>
    </source>
</evidence>
<name>A0A4Z2HJX0_9TELE</name>
<dbReference type="Proteomes" id="UP000314294">
    <property type="component" value="Unassembled WGS sequence"/>
</dbReference>
<sequence length="118" mass="12479">MLFIHIGSHRFKARGVRSRPAIFISGLFATPTADRAKSNSLSVPPLASGALSPQLLNDSQDSCASRHLTALPALTSCPTISSLSGSDVFGMNKKGSDWSDQAQPLPRFGSVQVGVLRD</sequence>
<keyword evidence="2" id="KW-1185">Reference proteome</keyword>